<feature type="non-terminal residue" evidence="3">
    <location>
        <position position="705"/>
    </location>
</feature>
<proteinExistence type="predicted"/>
<organism evidence="3 4">
    <name type="scientific">Gregarina niphandrodes</name>
    <name type="common">Septate eugregarine</name>
    <dbReference type="NCBI Taxonomy" id="110365"/>
    <lineage>
        <taxon>Eukaryota</taxon>
        <taxon>Sar</taxon>
        <taxon>Alveolata</taxon>
        <taxon>Apicomplexa</taxon>
        <taxon>Conoidasida</taxon>
        <taxon>Gregarinasina</taxon>
        <taxon>Eugregarinorida</taxon>
        <taxon>Gregarinidae</taxon>
        <taxon>Gregarina</taxon>
    </lineage>
</organism>
<evidence type="ECO:0000259" key="2">
    <source>
        <dbReference type="PROSITE" id="PS50878"/>
    </source>
</evidence>
<protein>
    <submittedName>
        <fullName evidence="3">Reverse transcriptase</fullName>
    </submittedName>
</protein>
<dbReference type="EMBL" id="AFNH02000872">
    <property type="protein sequence ID" value="EZG55128.1"/>
    <property type="molecule type" value="Genomic_DNA"/>
</dbReference>
<dbReference type="InterPro" id="IPR036691">
    <property type="entry name" value="Endo/exonu/phosph_ase_sf"/>
</dbReference>
<dbReference type="Pfam" id="PF00078">
    <property type="entry name" value="RVT_1"/>
    <property type="match status" value="1"/>
</dbReference>
<keyword evidence="3" id="KW-0808">Transferase</keyword>
<dbReference type="VEuPathDB" id="CryptoDB:GNI_117530"/>
<sequence>MAINVDGYNDKKELQLRNTILGIRPHIVILSETCTNLHRTIYNGQYTVIGTSGPADGVAVMVRQDVQYHITNKTTRTISLELDNLVTCIGTYAPTEQTADKIKLQYWENLAKLIPKDHPLLIAGDLNAGHEPTESRTIKGIPNYTRLRSLATLHSLNILPTTPTWISKRSKDQKPTRTLDRILTNTTTKSTDSVLLDWENAPADHAILIYKWNIYAIGYDQGRPKSIHAARHIGNQAYNEPTTQAWNKLREQLKTHFRKWSQQAPKSQNANQRLWELYKKQIGNQGLTLIDTKGDDLEPEQARKQLRQMLYHRWSKADAAHIPPRKEARIYLDQPPHTTEIISAIKAINKKAATGLDGIPAKHVHHIPIDDLEQFIHLVWKNSKLPRQLVDMKVKPIPKLLPRTTVENTRPITIPSTIMKIVNQIILQHITPYIEPHLLTQQHAYRKGRGPASAVTELFAKFNRPGQTLLLLDLSKAFDMVDHKALFNALRATNIPSKEYNLIRDQYIDAEVLIQWAKRYATPFPLTNGIRQGCTLSAMLFNLVEAERETKCRRRMHMVPYEVIMYADDKAVILDDDAHVQTVLDTNAQTAADYGMLQNNSKTARLKLDKDTKEIHTVKWMGILLDSKLSMNQEVEARIEKAKKAAKDYTETVKNIPPSMINVAVKIRGACAIILPHLVYLWREIPFTPAQRSTLTDVATQLLAK</sequence>
<reference evidence="3" key="1">
    <citation type="submission" date="2013-12" db="EMBL/GenBank/DDBJ databases">
        <authorList>
            <person name="Omoto C.K."/>
            <person name="Sibley D."/>
            <person name="Venepally P."/>
            <person name="Hadjithomas M."/>
            <person name="Karamycheva S."/>
            <person name="Brunk B."/>
            <person name="Roos D."/>
            <person name="Caler E."/>
            <person name="Lorenzi H."/>
        </authorList>
    </citation>
    <scope>NUCLEOTIDE SEQUENCE</scope>
</reference>
<dbReference type="GO" id="GO:0003964">
    <property type="term" value="F:RNA-directed DNA polymerase activity"/>
    <property type="evidence" value="ECO:0007669"/>
    <property type="project" value="UniProtKB-KW"/>
</dbReference>
<dbReference type="RefSeq" id="XP_011131768.1">
    <property type="nucleotide sequence ID" value="XM_011133466.1"/>
</dbReference>
<keyword evidence="3" id="KW-0548">Nucleotidyltransferase</keyword>
<dbReference type="PANTHER" id="PTHR19446">
    <property type="entry name" value="REVERSE TRANSCRIPTASES"/>
    <property type="match status" value="1"/>
</dbReference>
<feature type="domain" description="Reverse transcriptase" evidence="2">
    <location>
        <begin position="378"/>
        <end position="625"/>
    </location>
</feature>
<keyword evidence="1" id="KW-0175">Coiled coil</keyword>
<name>A0A023B2T4_GRENI</name>
<dbReference type="InterPro" id="IPR043502">
    <property type="entry name" value="DNA/RNA_pol_sf"/>
</dbReference>
<keyword evidence="4" id="KW-1185">Reference proteome</keyword>
<dbReference type="Gene3D" id="3.60.10.10">
    <property type="entry name" value="Endonuclease/exonuclease/phosphatase"/>
    <property type="match status" value="1"/>
</dbReference>
<keyword evidence="3" id="KW-0695">RNA-directed DNA polymerase</keyword>
<accession>A0A023B2T4</accession>
<dbReference type="SUPFAM" id="SSF56672">
    <property type="entry name" value="DNA/RNA polymerases"/>
    <property type="match status" value="1"/>
</dbReference>
<dbReference type="PROSITE" id="PS50878">
    <property type="entry name" value="RT_POL"/>
    <property type="match status" value="1"/>
</dbReference>
<dbReference type="Pfam" id="PF03372">
    <property type="entry name" value="Exo_endo_phos"/>
    <property type="match status" value="1"/>
</dbReference>
<gene>
    <name evidence="3" type="ORF">GNI_117530</name>
</gene>
<dbReference type="Proteomes" id="UP000019763">
    <property type="component" value="Unassembled WGS sequence"/>
</dbReference>
<dbReference type="InterPro" id="IPR000477">
    <property type="entry name" value="RT_dom"/>
</dbReference>
<dbReference type="OrthoDB" id="346743at2759"/>
<comment type="caution">
    <text evidence="3">The sequence shown here is derived from an EMBL/GenBank/DDBJ whole genome shotgun (WGS) entry which is preliminary data.</text>
</comment>
<evidence type="ECO:0000256" key="1">
    <source>
        <dbReference type="SAM" id="Coils"/>
    </source>
</evidence>
<evidence type="ECO:0000313" key="4">
    <source>
        <dbReference type="Proteomes" id="UP000019763"/>
    </source>
</evidence>
<dbReference type="SUPFAM" id="SSF56219">
    <property type="entry name" value="DNase I-like"/>
    <property type="match status" value="1"/>
</dbReference>
<feature type="coiled-coil region" evidence="1">
    <location>
        <begin position="625"/>
        <end position="652"/>
    </location>
</feature>
<evidence type="ECO:0000313" key="3">
    <source>
        <dbReference type="EMBL" id="EZG55128.1"/>
    </source>
</evidence>
<dbReference type="AlphaFoldDB" id="A0A023B2T4"/>
<dbReference type="eggNOG" id="KOG1075">
    <property type="taxonomic scope" value="Eukaryota"/>
</dbReference>
<dbReference type="CDD" id="cd01650">
    <property type="entry name" value="RT_nLTR_like"/>
    <property type="match status" value="1"/>
</dbReference>
<dbReference type="InterPro" id="IPR005135">
    <property type="entry name" value="Endo/exonuclease/phosphatase"/>
</dbReference>
<dbReference type="GeneID" id="22914189"/>